<evidence type="ECO:0000313" key="2">
    <source>
        <dbReference type="Proteomes" id="UP000026960"/>
    </source>
</evidence>
<sequence length="73" mass="7923">MASPSMLPSKWLPRALALVAPPDGYGDSTIFHIVGRAARGVLMVCAVDVFVGTLEPWRAERAFAHYDVPTVLK</sequence>
<dbReference type="Gramene" id="OBART12G20020.1">
    <property type="protein sequence ID" value="OBART12G20020.1"/>
    <property type="gene ID" value="OBART12G20020"/>
</dbReference>
<dbReference type="EnsemblPlants" id="OBART12G20020.1">
    <property type="protein sequence ID" value="OBART12G20020.1"/>
    <property type="gene ID" value="OBART12G20020"/>
</dbReference>
<dbReference type="HOGENOM" id="CLU_179596_0_0_1"/>
<reference evidence="1" key="1">
    <citation type="journal article" date="2009" name="Rice">
        <title>De Novo Next Generation Sequencing of Plant Genomes.</title>
        <authorList>
            <person name="Rounsley S."/>
            <person name="Marri P.R."/>
            <person name="Yu Y."/>
            <person name="He R."/>
            <person name="Sisneros N."/>
            <person name="Goicoechea J.L."/>
            <person name="Lee S.J."/>
            <person name="Angelova A."/>
            <person name="Kudrna D."/>
            <person name="Luo M."/>
            <person name="Affourtit J."/>
            <person name="Desany B."/>
            <person name="Knight J."/>
            <person name="Niazi F."/>
            <person name="Egholm M."/>
            <person name="Wing R.A."/>
        </authorList>
    </citation>
    <scope>NUCLEOTIDE SEQUENCE [LARGE SCALE GENOMIC DNA]</scope>
    <source>
        <strain evidence="1">cv. IRGC 105608</strain>
    </source>
</reference>
<dbReference type="PaxDb" id="65489-OBART12G20020.1"/>
<evidence type="ECO:0000313" key="1">
    <source>
        <dbReference type="EnsemblPlants" id="OBART12G20020.1"/>
    </source>
</evidence>
<organism evidence="1">
    <name type="scientific">Oryza barthii</name>
    <dbReference type="NCBI Taxonomy" id="65489"/>
    <lineage>
        <taxon>Eukaryota</taxon>
        <taxon>Viridiplantae</taxon>
        <taxon>Streptophyta</taxon>
        <taxon>Embryophyta</taxon>
        <taxon>Tracheophyta</taxon>
        <taxon>Spermatophyta</taxon>
        <taxon>Magnoliopsida</taxon>
        <taxon>Liliopsida</taxon>
        <taxon>Poales</taxon>
        <taxon>Poaceae</taxon>
        <taxon>BOP clade</taxon>
        <taxon>Oryzoideae</taxon>
        <taxon>Oryzeae</taxon>
        <taxon>Oryzinae</taxon>
        <taxon>Oryza</taxon>
    </lineage>
</organism>
<dbReference type="Proteomes" id="UP000026960">
    <property type="component" value="Chromosome 12"/>
</dbReference>
<protein>
    <submittedName>
        <fullName evidence="1">Uncharacterized protein</fullName>
    </submittedName>
</protein>
<reference evidence="1" key="2">
    <citation type="submission" date="2015-03" db="UniProtKB">
        <authorList>
            <consortium name="EnsemblPlants"/>
        </authorList>
    </citation>
    <scope>IDENTIFICATION</scope>
</reference>
<accession>A0A0D3HX58</accession>
<dbReference type="AlphaFoldDB" id="A0A0D3HX58"/>
<proteinExistence type="predicted"/>
<name>A0A0D3HX58_9ORYZ</name>
<keyword evidence="2" id="KW-1185">Reference proteome</keyword>